<accession>A0A0M4CLP8</accession>
<dbReference type="GO" id="GO:0008410">
    <property type="term" value="F:CoA-transferase activity"/>
    <property type="evidence" value="ECO:0007669"/>
    <property type="project" value="InterPro"/>
</dbReference>
<keyword evidence="2 3" id="KW-0808">Transferase</keyword>
<dbReference type="KEGG" id="cdx:CDES_13945"/>
<dbReference type="GO" id="GO:0046952">
    <property type="term" value="P:ketone body catabolic process"/>
    <property type="evidence" value="ECO:0007669"/>
    <property type="project" value="InterPro"/>
</dbReference>
<evidence type="ECO:0000256" key="2">
    <source>
        <dbReference type="ARBA" id="ARBA00022679"/>
    </source>
</evidence>
<protein>
    <recommendedName>
        <fullName evidence="7">Propionate CoA-transferase</fullName>
    </recommendedName>
</protein>
<evidence type="ECO:0008006" key="7">
    <source>
        <dbReference type="Google" id="ProtNLM"/>
    </source>
</evidence>
<dbReference type="STRING" id="931089.CDES_13945"/>
<dbReference type="InterPro" id="IPR004165">
    <property type="entry name" value="CoA_trans_fam_I"/>
</dbReference>
<dbReference type="RefSeq" id="WP_053545979.1">
    <property type="nucleotide sequence ID" value="NZ_CP009220.1"/>
</dbReference>
<evidence type="ECO:0000256" key="4">
    <source>
        <dbReference type="PIRSR" id="PIRSR000858-1"/>
    </source>
</evidence>
<dbReference type="PANTHER" id="PTHR43293">
    <property type="entry name" value="ACETATE COA-TRANSFERASE YDIF"/>
    <property type="match status" value="1"/>
</dbReference>
<dbReference type="Pfam" id="PF01144">
    <property type="entry name" value="CoA_trans"/>
    <property type="match status" value="1"/>
</dbReference>
<dbReference type="SUPFAM" id="SSF100950">
    <property type="entry name" value="NagB/RpiA/CoA transferase-like"/>
    <property type="match status" value="2"/>
</dbReference>
<dbReference type="OrthoDB" id="9813111at2"/>
<dbReference type="AlphaFoldDB" id="A0A0M4CLP8"/>
<reference evidence="5 6" key="1">
    <citation type="submission" date="2014-08" db="EMBL/GenBank/DDBJ databases">
        <title>Complete genome sequence of Corynebacterium deserti GIMN1.010 (=DSM 45689), isolated from desert sand in western China.</title>
        <authorList>
            <person name="Ruckert C."/>
            <person name="Albersmeier A."/>
            <person name="Kalinowski J."/>
        </authorList>
    </citation>
    <scope>NUCLEOTIDE SEQUENCE [LARGE SCALE GENOMIC DNA]</scope>
    <source>
        <strain evidence="5 6">GIMN1.010</strain>
    </source>
</reference>
<evidence type="ECO:0000256" key="3">
    <source>
        <dbReference type="PIRNR" id="PIRNR000858"/>
    </source>
</evidence>
<evidence type="ECO:0000313" key="6">
    <source>
        <dbReference type="Proteomes" id="UP000068067"/>
    </source>
</evidence>
<gene>
    <name evidence="5" type="ORF">CDES_13945</name>
</gene>
<feature type="active site" description="5-glutamyl coenzyme A thioester intermediate" evidence="4">
    <location>
        <position position="334"/>
    </location>
</feature>
<name>A0A0M4CLP8_9CORY</name>
<comment type="similarity">
    <text evidence="1 3">Belongs to the 3-oxoacid CoA-transferase family.</text>
</comment>
<dbReference type="InterPro" id="IPR037171">
    <property type="entry name" value="NagB/RpiA_transferase-like"/>
</dbReference>
<sequence length="488" mass="51883">MTKLIDASQVPSLIKNGDTVVSDGMTMMGVADEAFKVIEESFLSTFQPRDLTWVHAAGQSNRVDGLARVAHEGLVKRVVGSHWGLNPSMGELLGDNKAEGICLPQGQMSTLFRTIAAGRPGQLSTVGIGTYIDPRNGGGRINERAETSVKADEYVEVLDLHGEEYLFYKSFPLNVAIIRGDVIDENGNLSHREEVSGLDALAIAQATHNSGGIVIAQVKEVVAPGQIDARDVVVPAPLVDYAFVTSDAATYHRQSHSFPEFNPDLISGHMAAEKLEEAFAVQETPEHRLAVGQRGISLVKSGDVINVGTGIPADTVGKALALSGILNEVHLTVESGTYSGLPLGVIDFGCSIHPEAIIGHPQQMDFYNGGGVDITFMGAGQIDGSGDINVSHLGGKAIGCGGFMDIVDGAKTVCFLVSAGGKHNKYVDKVSQVSFSGVHTLKKGTKVYVATEFYLLQFTDNGWVLLEAEDTPQAKEALARIPFDVKKG</sequence>
<proteinExistence type="inferred from homology"/>
<dbReference type="PIRSF" id="PIRSF000858">
    <property type="entry name" value="SCOT-t"/>
    <property type="match status" value="1"/>
</dbReference>
<dbReference type="EMBL" id="CP009220">
    <property type="protein sequence ID" value="ALC07114.1"/>
    <property type="molecule type" value="Genomic_DNA"/>
</dbReference>
<dbReference type="PATRIC" id="fig|931089.4.peg.2820"/>
<dbReference type="SMART" id="SM00882">
    <property type="entry name" value="CoA_trans"/>
    <property type="match status" value="1"/>
</dbReference>
<evidence type="ECO:0000256" key="1">
    <source>
        <dbReference type="ARBA" id="ARBA00007154"/>
    </source>
</evidence>
<keyword evidence="6" id="KW-1185">Reference proteome</keyword>
<dbReference type="Gene3D" id="3.40.1080.10">
    <property type="entry name" value="Glutaconate Coenzyme A-transferase"/>
    <property type="match status" value="2"/>
</dbReference>
<dbReference type="PANTHER" id="PTHR43293:SF1">
    <property type="entry name" value="ACETATE COA-TRANSFERASE YDIF"/>
    <property type="match status" value="1"/>
</dbReference>
<organism evidence="5 6">
    <name type="scientific">Corynebacterium deserti GIMN1.010</name>
    <dbReference type="NCBI Taxonomy" id="931089"/>
    <lineage>
        <taxon>Bacteria</taxon>
        <taxon>Bacillati</taxon>
        <taxon>Actinomycetota</taxon>
        <taxon>Actinomycetes</taxon>
        <taxon>Mycobacteriales</taxon>
        <taxon>Corynebacteriaceae</taxon>
        <taxon>Corynebacterium</taxon>
    </lineage>
</organism>
<dbReference type="Proteomes" id="UP000068067">
    <property type="component" value="Chromosome"/>
</dbReference>
<dbReference type="InterPro" id="IPR014388">
    <property type="entry name" value="3-oxoacid_CoA-transferase"/>
</dbReference>
<evidence type="ECO:0000313" key="5">
    <source>
        <dbReference type="EMBL" id="ALC07114.1"/>
    </source>
</evidence>